<protein>
    <recommendedName>
        <fullName evidence="7">Cell division protein FtsB</fullName>
    </recommendedName>
</protein>
<dbReference type="Pfam" id="PF04977">
    <property type="entry name" value="DivIC"/>
    <property type="match status" value="1"/>
</dbReference>
<comment type="function">
    <text evidence="7">Essential cell division protein. May link together the upstream cell division proteins, which are predominantly cytoplasmic, with the downstream cell division proteins, which are predominantly periplasmic.</text>
</comment>
<evidence type="ECO:0000256" key="7">
    <source>
        <dbReference type="HAMAP-Rule" id="MF_00599"/>
    </source>
</evidence>
<keyword evidence="2 7" id="KW-0132">Cell division</keyword>
<dbReference type="InterPro" id="IPR023081">
    <property type="entry name" value="Cell_div_FtsB"/>
</dbReference>
<keyword evidence="7" id="KW-0997">Cell inner membrane</keyword>
<evidence type="ECO:0000313" key="8">
    <source>
        <dbReference type="EMBL" id="EIJ69176.1"/>
    </source>
</evidence>
<dbReference type="PATRIC" id="fig|1095749.3.peg.1347"/>
<dbReference type="NCBIfam" id="NF002058">
    <property type="entry name" value="PRK00888.1"/>
    <property type="match status" value="1"/>
</dbReference>
<accession>I3DBT3</accession>
<dbReference type="RefSeq" id="WP_005760949.1">
    <property type="nucleotide sequence ID" value="NZ_AJSX01000033.1"/>
</dbReference>
<dbReference type="InterPro" id="IPR007060">
    <property type="entry name" value="FtsL/DivIC"/>
</dbReference>
<comment type="subcellular location">
    <subcellularLocation>
        <location evidence="7">Cell inner membrane</location>
        <topology evidence="7">Single-pass type II membrane protein</topology>
    </subcellularLocation>
    <text evidence="7">Localizes to the division septum.</text>
</comment>
<reference evidence="8 9" key="1">
    <citation type="submission" date="2012-03" db="EMBL/GenBank/DDBJ databases">
        <authorList>
            <person name="Harkins D.M."/>
            <person name="Madupu R."/>
            <person name="Durkin A.S."/>
            <person name="Torralba M."/>
            <person name="Methe B."/>
            <person name="Sutton G.G."/>
            <person name="Nelson K.E."/>
        </authorList>
    </citation>
    <scope>NUCLEOTIDE SEQUENCE [LARGE SCALE GENOMIC DNA]</scope>
    <source>
        <strain evidence="8 9">CCUG 2042</strain>
    </source>
</reference>
<gene>
    <name evidence="7 8" type="primary">ftsB</name>
    <name evidence="8" type="ORF">HMPREF1052_0410</name>
</gene>
<evidence type="ECO:0000256" key="3">
    <source>
        <dbReference type="ARBA" id="ARBA00022692"/>
    </source>
</evidence>
<keyword evidence="6 7" id="KW-0131">Cell cycle</keyword>
<keyword evidence="5 7" id="KW-0472">Membrane</keyword>
<comment type="caution">
    <text evidence="8">The sequence shown here is derived from an EMBL/GenBank/DDBJ whole genome shotgun (WGS) entry which is preliminary data.</text>
</comment>
<sequence length="92" mass="10881">MRLLILTLTVVLLLFQYDFWFGKNGYLDYKETASEIAVHKEENTKLSQRNQVVAAEIKDLREGVDAIQERARLQYELVKPNETFYRISKENK</sequence>
<evidence type="ECO:0000256" key="4">
    <source>
        <dbReference type="ARBA" id="ARBA00022989"/>
    </source>
</evidence>
<name>I3DBT3_9PAST</name>
<comment type="similarity">
    <text evidence="7">Belongs to the FtsB family.</text>
</comment>
<dbReference type="eggNOG" id="COG2919">
    <property type="taxonomic scope" value="Bacteria"/>
</dbReference>
<dbReference type="HAMAP" id="MF_00599">
    <property type="entry name" value="FtsB"/>
    <property type="match status" value="1"/>
</dbReference>
<feature type="topological domain" description="Cytoplasmic" evidence="7">
    <location>
        <begin position="1"/>
        <end position="3"/>
    </location>
</feature>
<dbReference type="PANTHER" id="PTHR37485">
    <property type="entry name" value="CELL DIVISION PROTEIN FTSB"/>
    <property type="match status" value="1"/>
</dbReference>
<keyword evidence="3 7" id="KW-0812">Transmembrane</keyword>
<keyword evidence="1 7" id="KW-1003">Cell membrane</keyword>
<dbReference type="GO" id="GO:0043093">
    <property type="term" value="P:FtsZ-dependent cytokinesis"/>
    <property type="evidence" value="ECO:0007669"/>
    <property type="project" value="UniProtKB-UniRule"/>
</dbReference>
<organism evidence="8 9">
    <name type="scientific">Pasteurella bettyae CCUG 2042</name>
    <dbReference type="NCBI Taxonomy" id="1095749"/>
    <lineage>
        <taxon>Bacteria</taxon>
        <taxon>Pseudomonadati</taxon>
        <taxon>Pseudomonadota</taxon>
        <taxon>Gammaproteobacteria</taxon>
        <taxon>Pasteurellales</taxon>
        <taxon>Pasteurellaceae</taxon>
        <taxon>Pasteurella</taxon>
    </lineage>
</organism>
<comment type="subunit">
    <text evidence="7">Part of a complex composed of FtsB, FtsL and FtsQ.</text>
</comment>
<keyword evidence="4 7" id="KW-1133">Transmembrane helix</keyword>
<dbReference type="GO" id="GO:0030428">
    <property type="term" value="C:cell septum"/>
    <property type="evidence" value="ECO:0007669"/>
    <property type="project" value="TreeGrafter"/>
</dbReference>
<dbReference type="GO" id="GO:0005886">
    <property type="term" value="C:plasma membrane"/>
    <property type="evidence" value="ECO:0007669"/>
    <property type="project" value="UniProtKB-SubCell"/>
</dbReference>
<dbReference type="AlphaFoldDB" id="I3DBT3"/>
<dbReference type="OrthoDB" id="7061211at2"/>
<dbReference type="Proteomes" id="UP000006457">
    <property type="component" value="Unassembled WGS sequence"/>
</dbReference>
<feature type="topological domain" description="Periplasmic" evidence="7">
    <location>
        <begin position="22"/>
        <end position="92"/>
    </location>
</feature>
<evidence type="ECO:0000256" key="6">
    <source>
        <dbReference type="ARBA" id="ARBA00023306"/>
    </source>
</evidence>
<keyword evidence="9" id="KW-1185">Reference proteome</keyword>
<dbReference type="EMBL" id="AJSX01000033">
    <property type="protein sequence ID" value="EIJ69176.1"/>
    <property type="molecule type" value="Genomic_DNA"/>
</dbReference>
<evidence type="ECO:0000256" key="2">
    <source>
        <dbReference type="ARBA" id="ARBA00022618"/>
    </source>
</evidence>
<evidence type="ECO:0000313" key="9">
    <source>
        <dbReference type="Proteomes" id="UP000006457"/>
    </source>
</evidence>
<dbReference type="GO" id="GO:0032153">
    <property type="term" value="C:cell division site"/>
    <property type="evidence" value="ECO:0007669"/>
    <property type="project" value="UniProtKB-UniRule"/>
</dbReference>
<proteinExistence type="inferred from homology"/>
<evidence type="ECO:0000256" key="5">
    <source>
        <dbReference type="ARBA" id="ARBA00023136"/>
    </source>
</evidence>
<evidence type="ECO:0000256" key="1">
    <source>
        <dbReference type="ARBA" id="ARBA00022475"/>
    </source>
</evidence>
<dbReference type="PANTHER" id="PTHR37485:SF1">
    <property type="entry name" value="CELL DIVISION PROTEIN FTSB"/>
    <property type="match status" value="1"/>
</dbReference>